<reference evidence="3" key="1">
    <citation type="submission" date="2017-03" db="EMBL/GenBank/DDBJ databases">
        <title>Phytopthora megakarya and P. palmivora, two closely related causual agents of cacao black pod achieved similar genome size and gene model numbers by different mechanisms.</title>
        <authorList>
            <person name="Ali S."/>
            <person name="Shao J."/>
            <person name="Larry D.J."/>
            <person name="Kronmiller B."/>
            <person name="Shen D."/>
            <person name="Strem M.D."/>
            <person name="Melnick R.L."/>
            <person name="Guiltinan M.J."/>
            <person name="Tyler B.M."/>
            <person name="Meinhardt L.W."/>
            <person name="Bailey B.A."/>
        </authorList>
    </citation>
    <scope>NUCLEOTIDE SEQUENCE [LARGE SCALE GENOMIC DNA]</scope>
    <source>
        <strain evidence="3">zdho120</strain>
    </source>
</reference>
<accession>A0A225UW46</accession>
<dbReference type="EMBL" id="NBNE01010201">
    <property type="protein sequence ID" value="OWY97665.1"/>
    <property type="molecule type" value="Genomic_DNA"/>
</dbReference>
<gene>
    <name evidence="2" type="ORF">PHMEG_00031753</name>
</gene>
<name>A0A225UW46_9STRA</name>
<sequence length="328" mass="36146">MLNVSLSSPAPKEHSPSLDFAFLALMHNIRSSRHPWRVHYDQMPDKPLTFSLGKFVKGVRISIRASGLGGLVRMWRRLSGHCYEDNEKVDLCVALWERRHWLQVSSMDNAIQAFRKASDPRDPFIGSFSRYGPTSTGRGTIARTSCVSIQWWCWQFAHQVFLEPSYLQYSLEVLELAPNTEDWSRELRPWRNCWIDAPVEHPYDTAYAPCNSEAPVFVLASMTRQAVISSIAVDQSLADADLVAPCIIQGSVVSEIAEGVSTEVVDEGSADAEIAPVAPAEATEALDEDSFSFSPAEIATSEPGGAATESSATSTGPVTPDQDVARRI</sequence>
<dbReference type="AlphaFoldDB" id="A0A225UW46"/>
<evidence type="ECO:0000313" key="2">
    <source>
        <dbReference type="EMBL" id="OWY97665.1"/>
    </source>
</evidence>
<protein>
    <submittedName>
        <fullName evidence="2">Uncharacterized protein</fullName>
    </submittedName>
</protein>
<evidence type="ECO:0000256" key="1">
    <source>
        <dbReference type="SAM" id="MobiDB-lite"/>
    </source>
</evidence>
<feature type="region of interest" description="Disordered" evidence="1">
    <location>
        <begin position="284"/>
        <end position="328"/>
    </location>
</feature>
<evidence type="ECO:0000313" key="3">
    <source>
        <dbReference type="Proteomes" id="UP000198211"/>
    </source>
</evidence>
<feature type="compositionally biased region" description="Polar residues" evidence="1">
    <location>
        <begin position="308"/>
        <end position="317"/>
    </location>
</feature>
<proteinExistence type="predicted"/>
<comment type="caution">
    <text evidence="2">The sequence shown here is derived from an EMBL/GenBank/DDBJ whole genome shotgun (WGS) entry which is preliminary data.</text>
</comment>
<organism evidence="2 3">
    <name type="scientific">Phytophthora megakarya</name>
    <dbReference type="NCBI Taxonomy" id="4795"/>
    <lineage>
        <taxon>Eukaryota</taxon>
        <taxon>Sar</taxon>
        <taxon>Stramenopiles</taxon>
        <taxon>Oomycota</taxon>
        <taxon>Peronosporomycetes</taxon>
        <taxon>Peronosporales</taxon>
        <taxon>Peronosporaceae</taxon>
        <taxon>Phytophthora</taxon>
    </lineage>
</organism>
<dbReference type="Proteomes" id="UP000198211">
    <property type="component" value="Unassembled WGS sequence"/>
</dbReference>
<keyword evidence="3" id="KW-1185">Reference proteome</keyword>